<dbReference type="RefSeq" id="WP_008524308.1">
    <property type="nucleotide sequence ID" value="NC_021921.1"/>
</dbReference>
<dbReference type="Proteomes" id="UP000003861">
    <property type="component" value="Unassembled WGS sequence"/>
</dbReference>
<dbReference type="HOGENOM" id="CLU_026973_1_0_2"/>
<dbReference type="STRING" id="1033806.HTIA_1718"/>
<protein>
    <recommendedName>
        <fullName evidence="3">DUF58 domain-containing protein</fullName>
    </recommendedName>
</protein>
<evidence type="ECO:0000256" key="1">
    <source>
        <dbReference type="SAM" id="MobiDB-lite"/>
    </source>
</evidence>
<dbReference type="OrthoDB" id="31512at2157"/>
<evidence type="ECO:0000259" key="3">
    <source>
        <dbReference type="Pfam" id="PF01882"/>
    </source>
</evidence>
<dbReference type="Proteomes" id="UP000015381">
    <property type="component" value="Chromosome I"/>
</dbReference>
<accession>F7PGF5</accession>
<keyword evidence="2" id="KW-0472">Membrane</keyword>
<keyword evidence="7" id="KW-1185">Reference proteome</keyword>
<evidence type="ECO:0000313" key="6">
    <source>
        <dbReference type="Proteomes" id="UP000003861"/>
    </source>
</evidence>
<feature type="domain" description="DUF58" evidence="3">
    <location>
        <begin position="216"/>
        <end position="320"/>
    </location>
</feature>
<keyword evidence="2" id="KW-0812">Transmembrane</keyword>
<reference evidence="5 6" key="1">
    <citation type="journal article" date="2011" name="J. Bacteriol.">
        <title>Genome sequence of Halorhabdus tiamatea, the first archaeon isolated from a deep-sea anoxic brine lake.</title>
        <authorList>
            <person name="Antunes A."/>
            <person name="Alam I."/>
            <person name="Bajic V.B."/>
            <person name="Stingl U."/>
        </authorList>
    </citation>
    <scope>NUCLEOTIDE SEQUENCE [LARGE SCALE GENOMIC DNA]</scope>
    <source>
        <strain evidence="5 6">SARL4B</strain>
    </source>
</reference>
<reference evidence="4 7" key="3">
    <citation type="journal article" date="2014" name="Environ. Microbiol.">
        <title>Halorhabdus tiamatea: proteogenomics and glycosidase activity measurements identify the first cultivated euryarchaeon from a deep-sea anoxic brine lake as potential polysaccharide degrader.</title>
        <authorList>
            <person name="Werner J."/>
            <person name="Ferrer M."/>
            <person name="Michel G."/>
            <person name="Mann A.J."/>
            <person name="Huang S."/>
            <person name="Juarez S."/>
            <person name="Ciordia S."/>
            <person name="Albar J.P."/>
            <person name="Alcaide M."/>
            <person name="La Cono V."/>
            <person name="Yakimov M.M."/>
            <person name="Antunes A."/>
            <person name="Taborda M."/>
            <person name="Da Costa M.S."/>
            <person name="Amann R.I."/>
            <person name="Gloeckner F.O."/>
            <person name="Golyshina O.V."/>
            <person name="Golyshin P.N."/>
            <person name="Teeling H."/>
        </authorList>
    </citation>
    <scope>NUCLEOTIDE SEQUENCE [LARGE SCALE GENOMIC DNA]</scope>
    <source>
        <strain evidence="7">SARL4B</strain>
        <strain evidence="4">Type strain: SARL4B</strain>
    </source>
</reference>
<dbReference type="eggNOG" id="arCOG02742">
    <property type="taxonomic scope" value="Archaea"/>
</dbReference>
<dbReference type="PANTHER" id="PTHR33608:SF6">
    <property type="entry name" value="BLL2464 PROTEIN"/>
    <property type="match status" value="1"/>
</dbReference>
<evidence type="ECO:0000313" key="4">
    <source>
        <dbReference type="EMBL" id="CCQ33844.1"/>
    </source>
</evidence>
<dbReference type="EMBL" id="HF571520">
    <property type="protein sequence ID" value="CCQ33844.1"/>
    <property type="molecule type" value="Genomic_DNA"/>
</dbReference>
<feature type="transmembrane region" description="Helical" evidence="2">
    <location>
        <begin position="20"/>
        <end position="44"/>
    </location>
</feature>
<feature type="region of interest" description="Disordered" evidence="1">
    <location>
        <begin position="67"/>
        <end position="87"/>
    </location>
</feature>
<reference evidence="5 6" key="2">
    <citation type="journal article" date="2013" name="PLoS ONE">
        <title>INDIGO - INtegrated Data Warehouse of MIcrobial GenOmes with Examples from the Red Sea Extremophiles.</title>
        <authorList>
            <person name="Alam I."/>
            <person name="Antunes A."/>
            <person name="Kamau A.A."/>
            <person name="Ba Alawi W."/>
            <person name="Kalkatawi M."/>
            <person name="Stingl U."/>
            <person name="Bajic V.B."/>
        </authorList>
    </citation>
    <scope>NUCLEOTIDE SEQUENCE [LARGE SCALE GENOMIC DNA]</scope>
    <source>
        <strain evidence="5 6">SARL4B</strain>
    </source>
</reference>
<dbReference type="AlphaFoldDB" id="F7PGF5"/>
<evidence type="ECO:0000256" key="2">
    <source>
        <dbReference type="SAM" id="Phobius"/>
    </source>
</evidence>
<dbReference type="InterPro" id="IPR002881">
    <property type="entry name" value="DUF58"/>
</dbReference>
<organism evidence="5 6">
    <name type="scientific">Halorhabdus tiamatea SARL4B</name>
    <dbReference type="NCBI Taxonomy" id="1033806"/>
    <lineage>
        <taxon>Archaea</taxon>
        <taxon>Methanobacteriati</taxon>
        <taxon>Methanobacteriota</taxon>
        <taxon>Stenosarchaea group</taxon>
        <taxon>Halobacteria</taxon>
        <taxon>Halobacteriales</taxon>
        <taxon>Haloarculaceae</taxon>
        <taxon>Halorhabdus</taxon>
    </lineage>
</organism>
<sequence length="445" mass="47748">MTGRTVDRVGRSESAFAATLLVAGIGFVAGSPFLIVAATVPLWYAAASVIGTREDAEIRAHREMVRNGDGCDSDGTATREEPLTGDPGDVVAVRTTVENVGSEPIVDLRAVDGVPTELPVVEGTPRACVSLDAGETVTLEYDLELQRGEHTFGPVTARTLDLTGSVVETWDVAATGADALSCEPPIESVPLRDGANDFAGTVPTDDGGSGVEFYAVRDYEPGDAVGSIDWRRYARTRELTTVEYRAERATRIVCLVDARRNQFRGASRDRLAAAELSVDAAERTVDTLVEAGHPTGVVAVADDDHAAVPPGTDSGTREAAATLLESARASERLTNGRFWHFGVSTDPFGEIEPSLPGEAQLYLFSSFVDDRPVELVERLRTRGYTVRVVSPDPIDDDSLENRFEALVRRTRLARARSAGARVVDWGRTRPLGVVLQNAISGVRTR</sequence>
<evidence type="ECO:0000313" key="5">
    <source>
        <dbReference type="EMBL" id="ERJ04965.1"/>
    </source>
</evidence>
<name>F7PGF5_9EURY</name>
<dbReference type="EMBL" id="AFNT02000049">
    <property type="protein sequence ID" value="ERJ04965.1"/>
    <property type="molecule type" value="Genomic_DNA"/>
</dbReference>
<dbReference type="KEGG" id="hti:HTIA_1718"/>
<dbReference type="Pfam" id="PF01882">
    <property type="entry name" value="DUF58"/>
    <property type="match status" value="1"/>
</dbReference>
<proteinExistence type="predicted"/>
<evidence type="ECO:0000313" key="7">
    <source>
        <dbReference type="Proteomes" id="UP000015381"/>
    </source>
</evidence>
<dbReference type="PANTHER" id="PTHR33608">
    <property type="entry name" value="BLL2464 PROTEIN"/>
    <property type="match status" value="1"/>
</dbReference>
<gene>
    <name evidence="5" type="ORF">HLRTI_003083</name>
    <name evidence="4" type="ORF">HTIA_1718</name>
</gene>
<dbReference type="GeneID" id="23799729"/>
<keyword evidence="2" id="KW-1133">Transmembrane helix</keyword>
<dbReference type="PATRIC" id="fig|1033806.12.peg.1708"/>